<feature type="non-terminal residue" evidence="1">
    <location>
        <position position="1"/>
    </location>
</feature>
<sequence>MEPNKAIHCSLSVNVKSFEVPRDFSKITKLSLLQMKNHNIVPTRLEAFLVSNKFYILTDLRMSFTVGELPPYIHRLSKPPQGSYTSLSTPVLRVTRSGRMNPNALDIEGQISGADNQIQTQTVCCMATLVPFSNHKQFYSTIAFTKTGEYSRRMSPYDLLPVDMESCA</sequence>
<proteinExistence type="predicted"/>
<evidence type="ECO:0000313" key="2">
    <source>
        <dbReference type="Proteomes" id="UP001292079"/>
    </source>
</evidence>
<evidence type="ECO:0000313" key="1">
    <source>
        <dbReference type="EMBL" id="KAK4467365.1"/>
    </source>
</evidence>
<protein>
    <submittedName>
        <fullName evidence="1">Uncharacterized protein</fullName>
    </submittedName>
</protein>
<dbReference type="AlphaFoldDB" id="A0AAE2D1S7"/>
<dbReference type="Proteomes" id="UP001292079">
    <property type="component" value="Unassembled WGS sequence"/>
</dbReference>
<accession>A0AAE2D1S7</accession>
<organism evidence="1 2">
    <name type="scientific">Schistosoma mekongi</name>
    <name type="common">Parasitic worm</name>
    <dbReference type="NCBI Taxonomy" id="38744"/>
    <lineage>
        <taxon>Eukaryota</taxon>
        <taxon>Metazoa</taxon>
        <taxon>Spiralia</taxon>
        <taxon>Lophotrochozoa</taxon>
        <taxon>Platyhelminthes</taxon>
        <taxon>Trematoda</taxon>
        <taxon>Digenea</taxon>
        <taxon>Strigeidida</taxon>
        <taxon>Schistosomatoidea</taxon>
        <taxon>Schistosomatidae</taxon>
        <taxon>Schistosoma</taxon>
    </lineage>
</organism>
<reference evidence="1" key="2">
    <citation type="journal article" date="2023" name="Infect Dis Poverty">
        <title>Chromosome-scale genome of the human blood fluke Schistosoma mekongi and its implications for public health.</title>
        <authorList>
            <person name="Zhou M."/>
            <person name="Xu L."/>
            <person name="Xu D."/>
            <person name="Chen W."/>
            <person name="Khan J."/>
            <person name="Hu Y."/>
            <person name="Huang H."/>
            <person name="Wei H."/>
            <person name="Zhang Y."/>
            <person name="Chusongsang P."/>
            <person name="Tanasarnprasert K."/>
            <person name="Hu X."/>
            <person name="Limpanont Y."/>
            <person name="Lv Z."/>
        </authorList>
    </citation>
    <scope>NUCLEOTIDE SEQUENCE</scope>
    <source>
        <strain evidence="1">LV_2022a</strain>
    </source>
</reference>
<dbReference type="EMBL" id="JALJAT010000151">
    <property type="protein sequence ID" value="KAK4467365.1"/>
    <property type="molecule type" value="Genomic_DNA"/>
</dbReference>
<name>A0AAE2D1S7_SCHME</name>
<keyword evidence="2" id="KW-1185">Reference proteome</keyword>
<gene>
    <name evidence="1" type="ORF">MN116_008864</name>
</gene>
<comment type="caution">
    <text evidence="1">The sequence shown here is derived from an EMBL/GenBank/DDBJ whole genome shotgun (WGS) entry which is preliminary data.</text>
</comment>
<reference evidence="1" key="1">
    <citation type="submission" date="2022-04" db="EMBL/GenBank/DDBJ databases">
        <authorList>
            <person name="Xu L."/>
            <person name="Lv Z."/>
        </authorList>
    </citation>
    <scope>NUCLEOTIDE SEQUENCE</scope>
    <source>
        <strain evidence="1">LV_2022a</strain>
    </source>
</reference>